<dbReference type="CDD" id="cd02440">
    <property type="entry name" value="AdoMet_MTases"/>
    <property type="match status" value="1"/>
</dbReference>
<dbReference type="GO" id="GO:0008757">
    <property type="term" value="F:S-adenosylmethionine-dependent methyltransferase activity"/>
    <property type="evidence" value="ECO:0007669"/>
    <property type="project" value="UniProtKB-ARBA"/>
</dbReference>
<dbReference type="PANTHER" id="PTHR14614">
    <property type="entry name" value="HEPATOCELLULAR CARCINOMA-ASSOCIATED ANTIGEN"/>
    <property type="match status" value="1"/>
</dbReference>
<dbReference type="InterPro" id="IPR029063">
    <property type="entry name" value="SAM-dependent_MTases_sf"/>
</dbReference>
<dbReference type="AlphaFoldDB" id="A0A4Q9MUE8"/>
<dbReference type="SUPFAM" id="SSF53335">
    <property type="entry name" value="S-adenosyl-L-methionine-dependent methyltransferases"/>
    <property type="match status" value="1"/>
</dbReference>
<organism evidence="1">
    <name type="scientific">Dichomitus squalens</name>
    <dbReference type="NCBI Taxonomy" id="114155"/>
    <lineage>
        <taxon>Eukaryota</taxon>
        <taxon>Fungi</taxon>
        <taxon>Dikarya</taxon>
        <taxon>Basidiomycota</taxon>
        <taxon>Agaricomycotina</taxon>
        <taxon>Agaricomycetes</taxon>
        <taxon>Polyporales</taxon>
        <taxon>Polyporaceae</taxon>
        <taxon>Dichomitus</taxon>
    </lineage>
</organism>
<evidence type="ECO:0008006" key="2">
    <source>
        <dbReference type="Google" id="ProtNLM"/>
    </source>
</evidence>
<dbReference type="Pfam" id="PF10294">
    <property type="entry name" value="Methyltransf_16"/>
    <property type="match status" value="1"/>
</dbReference>
<sequence>MSASLFDVLRAYATLQPPKGIEKPDVPFAAAHEFLLKHLLLNPHFDDYPPSRQYQIKFWKWAIEWLESLMSDEARGPLNIRFCIPPDSLDERMYTHHVELMSEEAIAKGAGSAGPTPSYMTYLWPSGDSASVGRPVYPGCASATLLESRTITEGGTTGLRTWSASLILGQHMLSHPELVKGKRVLELGCGSGFLGVVTGSIHASADGSSLWLTDMNESVLQRCKVNMRLFCNQSHTHPDLNFELLDWSDALSPRKRPALEAFFRRARPDLVLGADLAYDPSIIPPLVNILAAALQSGDGGPGPTAYIAVTVRNEETHSDFLRQAKQLLSVEDTHTFTVAENIFTRTAELGQDASQAIRLYKFGRKP</sequence>
<dbReference type="Gene3D" id="3.40.50.150">
    <property type="entry name" value="Vaccinia Virus protein VP39"/>
    <property type="match status" value="1"/>
</dbReference>
<accession>A0A4Q9MUE8</accession>
<dbReference type="EMBL" id="ML143410">
    <property type="protein sequence ID" value="TBU29886.1"/>
    <property type="molecule type" value="Genomic_DNA"/>
</dbReference>
<dbReference type="InterPro" id="IPR019410">
    <property type="entry name" value="Methyltransf_16"/>
</dbReference>
<dbReference type="OrthoDB" id="194386at2759"/>
<reference evidence="1" key="1">
    <citation type="submission" date="2019-01" db="EMBL/GenBank/DDBJ databases">
        <title>Draft genome sequences of three monokaryotic isolates of the white-rot basidiomycete fungus Dichomitus squalens.</title>
        <authorList>
            <consortium name="DOE Joint Genome Institute"/>
            <person name="Lopez S.C."/>
            <person name="Andreopoulos B."/>
            <person name="Pangilinan J."/>
            <person name="Lipzen A."/>
            <person name="Riley R."/>
            <person name="Ahrendt S."/>
            <person name="Ng V."/>
            <person name="Barry K."/>
            <person name="Daum C."/>
            <person name="Grigoriev I.V."/>
            <person name="Hilden K.S."/>
            <person name="Makela M.R."/>
            <person name="de Vries R.P."/>
        </authorList>
    </citation>
    <scope>NUCLEOTIDE SEQUENCE [LARGE SCALE GENOMIC DNA]</scope>
    <source>
        <strain evidence="1">OM18370.1</strain>
    </source>
</reference>
<evidence type="ECO:0000313" key="1">
    <source>
        <dbReference type="EMBL" id="TBU29886.1"/>
    </source>
</evidence>
<dbReference type="PANTHER" id="PTHR14614:SF130">
    <property type="entry name" value="PROTEIN-LYSINE N-METHYLTRANSFERASE EEF2KMT"/>
    <property type="match status" value="1"/>
</dbReference>
<dbReference type="Proteomes" id="UP000292957">
    <property type="component" value="Unassembled WGS sequence"/>
</dbReference>
<protein>
    <recommendedName>
        <fullName evidence="2">Methyltransferase-domain-containing protein</fullName>
    </recommendedName>
</protein>
<proteinExistence type="predicted"/>
<gene>
    <name evidence="1" type="ORF">BD311DRAFT_692270</name>
</gene>
<name>A0A4Q9MUE8_9APHY</name>